<evidence type="ECO:0000313" key="3">
    <source>
        <dbReference type="Proteomes" id="UP001589797"/>
    </source>
</evidence>
<keyword evidence="1" id="KW-0732">Signal</keyword>
<keyword evidence="3" id="KW-1185">Reference proteome</keyword>
<dbReference type="Proteomes" id="UP001589797">
    <property type="component" value="Unassembled WGS sequence"/>
</dbReference>
<feature type="signal peptide" evidence="1">
    <location>
        <begin position="1"/>
        <end position="21"/>
    </location>
</feature>
<dbReference type="PROSITE" id="PS51257">
    <property type="entry name" value="PROKAR_LIPOPROTEIN"/>
    <property type="match status" value="1"/>
</dbReference>
<dbReference type="RefSeq" id="WP_382388642.1">
    <property type="nucleotide sequence ID" value="NZ_JBHLWI010000043.1"/>
</dbReference>
<sequence length="236" mass="26619">MKNKPLLLFAALIIFSLTSCLENKEDDPILSCEPETAYYGGFILRFYEGNPNQSAFRNPSRQEAVCWSDLSPIQIGGSGIGNCGVGYEMFENPFLGTAILLSENDLNAVENSYYKRYLEVMGIFSCMDFSTRESFFNLFKPAQYGMATDFEDFGNFVVQFFDEGTMYSSIGVANSIFNVTLSEIEERSENNADYVVATVRFSALLKAENGKYLKVENAEVRGQFFRMTPFGSTWED</sequence>
<feature type="chain" id="PRO_5047499040" description="Fasciclin domain-containing protein" evidence="1">
    <location>
        <begin position="22"/>
        <end position="236"/>
    </location>
</feature>
<organism evidence="2 3">
    <name type="scientific">Fontibacter flavus</name>
    <dbReference type="NCBI Taxonomy" id="654838"/>
    <lineage>
        <taxon>Bacteria</taxon>
        <taxon>Pseudomonadati</taxon>
        <taxon>Bacteroidota</taxon>
        <taxon>Cytophagia</taxon>
        <taxon>Cytophagales</taxon>
        <taxon>Cyclobacteriaceae</taxon>
        <taxon>Fontibacter</taxon>
    </lineage>
</organism>
<evidence type="ECO:0000313" key="2">
    <source>
        <dbReference type="EMBL" id="MFC0264133.1"/>
    </source>
</evidence>
<evidence type="ECO:0000256" key="1">
    <source>
        <dbReference type="SAM" id="SignalP"/>
    </source>
</evidence>
<protein>
    <recommendedName>
        <fullName evidence="4">Fasciclin domain-containing protein</fullName>
    </recommendedName>
</protein>
<proteinExistence type="predicted"/>
<evidence type="ECO:0008006" key="4">
    <source>
        <dbReference type="Google" id="ProtNLM"/>
    </source>
</evidence>
<accession>A0ABV6FWB2</accession>
<comment type="caution">
    <text evidence="2">The sequence shown here is derived from an EMBL/GenBank/DDBJ whole genome shotgun (WGS) entry which is preliminary data.</text>
</comment>
<gene>
    <name evidence="2" type="ORF">ACFFIP_15675</name>
</gene>
<dbReference type="EMBL" id="JBHLWI010000043">
    <property type="protein sequence ID" value="MFC0264133.1"/>
    <property type="molecule type" value="Genomic_DNA"/>
</dbReference>
<name>A0ABV6FWB2_9BACT</name>
<reference evidence="2 3" key="1">
    <citation type="submission" date="2024-09" db="EMBL/GenBank/DDBJ databases">
        <authorList>
            <person name="Sun Q."/>
            <person name="Mori K."/>
        </authorList>
    </citation>
    <scope>NUCLEOTIDE SEQUENCE [LARGE SCALE GENOMIC DNA]</scope>
    <source>
        <strain evidence="2 3">CCM 7650</strain>
    </source>
</reference>